<evidence type="ECO:0000259" key="8">
    <source>
        <dbReference type="PROSITE" id="PS50206"/>
    </source>
</evidence>
<dbReference type="EMBL" id="JAAAIM010000171">
    <property type="protein sequence ID" value="KAG0293089.1"/>
    <property type="molecule type" value="Genomic_DNA"/>
</dbReference>
<feature type="region of interest" description="Disordered" evidence="5">
    <location>
        <begin position="86"/>
        <end position="158"/>
    </location>
</feature>
<reference evidence="9 10" key="1">
    <citation type="journal article" date="2020" name="Fungal Divers.">
        <title>Resolving the Mortierellaceae phylogeny through synthesis of multi-gene phylogenetics and phylogenomics.</title>
        <authorList>
            <person name="Vandepol N."/>
            <person name="Liber J."/>
            <person name="Desiro A."/>
            <person name="Na H."/>
            <person name="Kennedy M."/>
            <person name="Barry K."/>
            <person name="Grigoriev I.V."/>
            <person name="Miller A.N."/>
            <person name="O'Donnell K."/>
            <person name="Stajich J.E."/>
            <person name="Bonito G."/>
        </authorList>
    </citation>
    <scope>NUCLEOTIDE SEQUENCE [LARGE SCALE GENOMIC DNA]</scope>
    <source>
        <strain evidence="9 10">AD045</strain>
    </source>
</reference>
<dbReference type="Proteomes" id="UP001194696">
    <property type="component" value="Unassembled WGS sequence"/>
</dbReference>
<dbReference type="PANTHER" id="PTHR10159">
    <property type="entry name" value="DUAL SPECIFICITY PROTEIN PHOSPHATASE"/>
    <property type="match status" value="1"/>
</dbReference>
<dbReference type="InterPro" id="IPR000387">
    <property type="entry name" value="Tyr_Pase_dom"/>
</dbReference>
<sequence>MIPETTASTSGYQGTLSLSPATDEASSTRMQQGSNAGSSTLVSASATPVNTKVTNSLHIATTSLPSNQDMTSSRLLSPPILKTIMATPTSPSIPSFPLSTSPPSDASPFLLHSKPTLTLQTTSYPSPSSPSFASSLCSPPTDSRISSPEPSDSTPFPASRLTPAKLAHFLDQSQQGSLRAGSRRPLILDLRPHPDFYPISITHSININLPTLLMRRYRRGIAVSSFALESFITIPSDKDVYHQILDDWRTSASESDEPCDVIVLDQDMKAGDEEHGRSATAAWTLLNVLERGGGQNDFGGVSTRIWFLEGGFEGFHAWDANEKFLVRAGGFQQGSPLLQPCSYQADQDVEMTLAVPGGSVSAPVSRRPSLAIDTTVAFAPKQKTPVRRESLFSLNTKALQRPAGLARSQTINLKPLAISTQPAGSLSVHIPQTPSSAHPHQQLPSKTAAWLAVPSTIPAPALSPAMSMVSNCSMEIAHSASTDHTSSWSADSSSVNGSGHFLPSVVNNSLGLSLNSKRSVSSLMTINSLHASASCASASILEEEDEERGQYREESHRHQKYQQHGGDSFQYASDYSYQDPSDCIEEDQDNEQEISCILPGFLYLGPEIVTKSQVQELDQLGVKRILNMATECEDVLVADRPGMEYHKIGVYDNVEADVSAGLLQAVDIIAASKDSAIYVHCKAGKSRSVTATIAYLISHLQWPLNKAYQHVLTNRPCMCPNLGFVAELIEIEKHILGADQARGLQLQLN</sequence>
<evidence type="ECO:0000256" key="2">
    <source>
        <dbReference type="ARBA" id="ARBA00013064"/>
    </source>
</evidence>
<evidence type="ECO:0000256" key="3">
    <source>
        <dbReference type="ARBA" id="ARBA00022801"/>
    </source>
</evidence>
<evidence type="ECO:0000313" key="9">
    <source>
        <dbReference type="EMBL" id="KAG0293089.1"/>
    </source>
</evidence>
<feature type="domain" description="Tyrosine-protein phosphatase" evidence="6">
    <location>
        <begin position="593"/>
        <end position="737"/>
    </location>
</feature>
<dbReference type="InterPro" id="IPR000340">
    <property type="entry name" value="Dual-sp_phosphatase_cat-dom"/>
</dbReference>
<feature type="compositionally biased region" description="Polar residues" evidence="5">
    <location>
        <begin position="86"/>
        <end position="104"/>
    </location>
</feature>
<evidence type="ECO:0000259" key="6">
    <source>
        <dbReference type="PROSITE" id="PS50054"/>
    </source>
</evidence>
<evidence type="ECO:0000313" key="10">
    <source>
        <dbReference type="Proteomes" id="UP001194696"/>
    </source>
</evidence>
<comment type="similarity">
    <text evidence="1">Belongs to the protein-tyrosine phosphatase family. Non-receptor class dual specificity subfamily.</text>
</comment>
<feature type="region of interest" description="Disordered" evidence="5">
    <location>
        <begin position="1"/>
        <end position="43"/>
    </location>
</feature>
<dbReference type="SUPFAM" id="SSF52821">
    <property type="entry name" value="Rhodanese/Cell cycle control phosphatase"/>
    <property type="match status" value="1"/>
</dbReference>
<evidence type="ECO:0000256" key="5">
    <source>
        <dbReference type="SAM" id="MobiDB-lite"/>
    </source>
</evidence>
<keyword evidence="4" id="KW-0904">Protein phosphatase</keyword>
<dbReference type="PROSITE" id="PS50056">
    <property type="entry name" value="TYR_PHOSPHATASE_2"/>
    <property type="match status" value="1"/>
</dbReference>
<dbReference type="CDD" id="cd14498">
    <property type="entry name" value="DSP"/>
    <property type="match status" value="1"/>
</dbReference>
<accession>A0ABQ7K9Y5</accession>
<dbReference type="PROSITE" id="PS50206">
    <property type="entry name" value="RHODANESE_3"/>
    <property type="match status" value="1"/>
</dbReference>
<dbReference type="SUPFAM" id="SSF52799">
    <property type="entry name" value="(Phosphotyrosine protein) phosphatases II"/>
    <property type="match status" value="1"/>
</dbReference>
<protein>
    <recommendedName>
        <fullName evidence="2">protein-tyrosine-phosphatase</fullName>
        <ecNumber evidence="2">3.1.3.48</ecNumber>
    </recommendedName>
</protein>
<dbReference type="InterPro" id="IPR036873">
    <property type="entry name" value="Rhodanese-like_dom_sf"/>
</dbReference>
<proteinExistence type="inferred from homology"/>
<dbReference type="Gene3D" id="3.40.250.10">
    <property type="entry name" value="Rhodanese-like domain"/>
    <property type="match status" value="1"/>
</dbReference>
<evidence type="ECO:0000259" key="7">
    <source>
        <dbReference type="PROSITE" id="PS50056"/>
    </source>
</evidence>
<dbReference type="EC" id="3.1.3.48" evidence="2"/>
<comment type="caution">
    <text evidence="9">The sequence shown here is derived from an EMBL/GenBank/DDBJ whole genome shotgun (WGS) entry which is preliminary data.</text>
</comment>
<dbReference type="SMART" id="SM00195">
    <property type="entry name" value="DSPc"/>
    <property type="match status" value="1"/>
</dbReference>
<dbReference type="InterPro" id="IPR020422">
    <property type="entry name" value="TYR_PHOSPHATASE_DUAL_dom"/>
</dbReference>
<feature type="compositionally biased region" description="Polar residues" evidence="5">
    <location>
        <begin position="141"/>
        <end position="156"/>
    </location>
</feature>
<keyword evidence="3" id="KW-0378">Hydrolase</keyword>
<dbReference type="InterPro" id="IPR001763">
    <property type="entry name" value="Rhodanese-like_dom"/>
</dbReference>
<organism evidence="9 10">
    <name type="scientific">Linnemannia gamsii</name>
    <dbReference type="NCBI Taxonomy" id="64522"/>
    <lineage>
        <taxon>Eukaryota</taxon>
        <taxon>Fungi</taxon>
        <taxon>Fungi incertae sedis</taxon>
        <taxon>Mucoromycota</taxon>
        <taxon>Mortierellomycotina</taxon>
        <taxon>Mortierellomycetes</taxon>
        <taxon>Mortierellales</taxon>
        <taxon>Mortierellaceae</taxon>
        <taxon>Linnemannia</taxon>
    </lineage>
</organism>
<feature type="domain" description="Rhodanese" evidence="8">
    <location>
        <begin position="181"/>
        <end position="323"/>
    </location>
</feature>
<dbReference type="PROSITE" id="PS50054">
    <property type="entry name" value="TYR_PHOSPHATASE_DUAL"/>
    <property type="match status" value="1"/>
</dbReference>
<feature type="region of interest" description="Disordered" evidence="5">
    <location>
        <begin position="541"/>
        <end position="564"/>
    </location>
</feature>
<keyword evidence="10" id="KW-1185">Reference proteome</keyword>
<dbReference type="InterPro" id="IPR029021">
    <property type="entry name" value="Prot-tyrosine_phosphatase-like"/>
</dbReference>
<evidence type="ECO:0000256" key="1">
    <source>
        <dbReference type="ARBA" id="ARBA00008601"/>
    </source>
</evidence>
<dbReference type="Pfam" id="PF00782">
    <property type="entry name" value="DSPc"/>
    <property type="match status" value="1"/>
</dbReference>
<dbReference type="PANTHER" id="PTHR10159:SF519">
    <property type="entry name" value="DUAL SPECIFICITY PROTEIN PHOSPHATASE MPK3"/>
    <property type="match status" value="1"/>
</dbReference>
<dbReference type="Gene3D" id="3.90.190.10">
    <property type="entry name" value="Protein tyrosine phosphatase superfamily"/>
    <property type="match status" value="1"/>
</dbReference>
<gene>
    <name evidence="9" type="ORF">BGZ96_003361</name>
</gene>
<name>A0ABQ7K9Y5_9FUNG</name>
<feature type="compositionally biased region" description="Low complexity" evidence="5">
    <location>
        <begin position="115"/>
        <end position="140"/>
    </location>
</feature>
<evidence type="ECO:0000256" key="4">
    <source>
        <dbReference type="ARBA" id="ARBA00022912"/>
    </source>
</evidence>
<feature type="domain" description="Tyrosine specific protein phosphatases" evidence="7">
    <location>
        <begin position="660"/>
        <end position="718"/>
    </location>
</feature>